<name>A0A8J5W084_ZIZPA</name>
<evidence type="ECO:0000256" key="1">
    <source>
        <dbReference type="SAM" id="MobiDB-lite"/>
    </source>
</evidence>
<feature type="region of interest" description="Disordered" evidence="1">
    <location>
        <begin position="1"/>
        <end position="86"/>
    </location>
</feature>
<accession>A0A8J5W084</accession>
<comment type="caution">
    <text evidence="2">The sequence shown here is derived from an EMBL/GenBank/DDBJ whole genome shotgun (WGS) entry which is preliminary data.</text>
</comment>
<gene>
    <name evidence="2" type="ORF">GUJ93_ZPchr0005g15393</name>
</gene>
<evidence type="ECO:0000313" key="2">
    <source>
        <dbReference type="EMBL" id="KAG8067113.1"/>
    </source>
</evidence>
<dbReference type="Proteomes" id="UP000729402">
    <property type="component" value="Unassembled WGS sequence"/>
</dbReference>
<feature type="compositionally biased region" description="Pro residues" evidence="1">
    <location>
        <begin position="24"/>
        <end position="33"/>
    </location>
</feature>
<dbReference type="EMBL" id="JAAALK010000284">
    <property type="protein sequence ID" value="KAG8067113.1"/>
    <property type="molecule type" value="Genomic_DNA"/>
</dbReference>
<proteinExistence type="predicted"/>
<organism evidence="2 3">
    <name type="scientific">Zizania palustris</name>
    <name type="common">Northern wild rice</name>
    <dbReference type="NCBI Taxonomy" id="103762"/>
    <lineage>
        <taxon>Eukaryota</taxon>
        <taxon>Viridiplantae</taxon>
        <taxon>Streptophyta</taxon>
        <taxon>Embryophyta</taxon>
        <taxon>Tracheophyta</taxon>
        <taxon>Spermatophyta</taxon>
        <taxon>Magnoliopsida</taxon>
        <taxon>Liliopsida</taxon>
        <taxon>Poales</taxon>
        <taxon>Poaceae</taxon>
        <taxon>BOP clade</taxon>
        <taxon>Oryzoideae</taxon>
        <taxon>Oryzeae</taxon>
        <taxon>Zizaniinae</taxon>
        <taxon>Zizania</taxon>
    </lineage>
</organism>
<reference evidence="2" key="1">
    <citation type="journal article" date="2021" name="bioRxiv">
        <title>Whole Genome Assembly and Annotation of Northern Wild Rice, Zizania palustris L., Supports a Whole Genome Duplication in the Zizania Genus.</title>
        <authorList>
            <person name="Haas M."/>
            <person name="Kono T."/>
            <person name="Macchietto M."/>
            <person name="Millas R."/>
            <person name="McGilp L."/>
            <person name="Shao M."/>
            <person name="Duquette J."/>
            <person name="Hirsch C.N."/>
            <person name="Kimball J."/>
        </authorList>
    </citation>
    <scope>NUCLEOTIDE SEQUENCE</scope>
    <source>
        <tissue evidence="2">Fresh leaf tissue</tissue>
    </source>
</reference>
<feature type="compositionally biased region" description="Polar residues" evidence="1">
    <location>
        <begin position="66"/>
        <end position="86"/>
    </location>
</feature>
<evidence type="ECO:0000313" key="3">
    <source>
        <dbReference type="Proteomes" id="UP000729402"/>
    </source>
</evidence>
<dbReference type="AlphaFoldDB" id="A0A8J5W084"/>
<protein>
    <submittedName>
        <fullName evidence="2">Uncharacterized protein</fullName>
    </submittedName>
</protein>
<reference evidence="2" key="2">
    <citation type="submission" date="2021-02" db="EMBL/GenBank/DDBJ databases">
        <authorList>
            <person name="Kimball J.A."/>
            <person name="Haas M.W."/>
            <person name="Macchietto M."/>
            <person name="Kono T."/>
            <person name="Duquette J."/>
            <person name="Shao M."/>
        </authorList>
    </citation>
    <scope>NUCLEOTIDE SEQUENCE</scope>
    <source>
        <tissue evidence="2">Fresh leaf tissue</tissue>
    </source>
</reference>
<keyword evidence="3" id="KW-1185">Reference proteome</keyword>
<sequence length="86" mass="9500">MGSGSFTRLRRRRLFLLRSEGTSRPPPPPPPEPGGGERHHRRRAAVSLLYPAGSLPPISLRRTGDPDTSNYTAHTSKQTADINKEN</sequence>